<comment type="caution">
    <text evidence="1">The sequence shown here is derived from an EMBL/GenBank/DDBJ whole genome shotgun (WGS) entry which is preliminary data.</text>
</comment>
<accession>A0A7J6P0Q2</accession>
<evidence type="ECO:0000313" key="2">
    <source>
        <dbReference type="Proteomes" id="UP000541610"/>
    </source>
</evidence>
<dbReference type="Proteomes" id="UP000541610">
    <property type="component" value="Unassembled WGS sequence"/>
</dbReference>
<evidence type="ECO:0000313" key="1">
    <source>
        <dbReference type="EMBL" id="KAF4689648.1"/>
    </source>
</evidence>
<dbReference type="SUPFAM" id="SSF46689">
    <property type="entry name" value="Homeodomain-like"/>
    <property type="match status" value="1"/>
</dbReference>
<reference evidence="1 2" key="1">
    <citation type="submission" date="2020-04" db="EMBL/GenBank/DDBJ databases">
        <title>Perkinsus olseni comparative genomics.</title>
        <authorList>
            <person name="Bogema D.R."/>
        </authorList>
    </citation>
    <scope>NUCLEOTIDE SEQUENCE [LARGE SCALE GENOMIC DNA]</scope>
    <source>
        <strain evidence="1">00978-12</strain>
    </source>
</reference>
<dbReference type="AlphaFoldDB" id="A0A7J6P0Q2"/>
<name>A0A7J6P0Q2_PEROL</name>
<organism evidence="1 2">
    <name type="scientific">Perkinsus olseni</name>
    <name type="common">Perkinsus atlanticus</name>
    <dbReference type="NCBI Taxonomy" id="32597"/>
    <lineage>
        <taxon>Eukaryota</taxon>
        <taxon>Sar</taxon>
        <taxon>Alveolata</taxon>
        <taxon>Perkinsozoa</taxon>
        <taxon>Perkinsea</taxon>
        <taxon>Perkinsida</taxon>
        <taxon>Perkinsidae</taxon>
        <taxon>Perkinsus</taxon>
    </lineage>
</organism>
<dbReference type="InterPro" id="IPR009057">
    <property type="entry name" value="Homeodomain-like_sf"/>
</dbReference>
<gene>
    <name evidence="1" type="ORF">FOZ60_001343</name>
</gene>
<protein>
    <submittedName>
        <fullName evidence="1">Uncharacterized protein</fullName>
    </submittedName>
</protein>
<sequence length="96" mass="11119">MATALLKDFLKEETSVPRKGPYTAEEDAAIVEYVTRKVAEYMRERKPSSRRRLSLKGDKFWKLAAAELRAAGTVDRPWQGLKEHWKKVLQPELMQS</sequence>
<dbReference type="EMBL" id="JABANP010000119">
    <property type="protein sequence ID" value="KAF4689648.1"/>
    <property type="molecule type" value="Genomic_DNA"/>
</dbReference>
<dbReference type="Gene3D" id="1.10.10.60">
    <property type="entry name" value="Homeodomain-like"/>
    <property type="match status" value="1"/>
</dbReference>
<proteinExistence type="predicted"/>